<evidence type="ECO:0000259" key="6">
    <source>
        <dbReference type="Pfam" id="PF05175"/>
    </source>
</evidence>
<dbReference type="InterPro" id="IPR007848">
    <property type="entry name" value="Small_mtfrase_dom"/>
</dbReference>
<dbReference type="RefSeq" id="WP_353111102.1">
    <property type="nucleotide sequence ID" value="NZ_APND01000003.1"/>
</dbReference>
<evidence type="ECO:0000256" key="4">
    <source>
        <dbReference type="ARBA" id="ARBA00048391"/>
    </source>
</evidence>
<dbReference type="SUPFAM" id="SSF53335">
    <property type="entry name" value="S-adenosyl-L-methionine-dependent methyltransferases"/>
    <property type="match status" value="1"/>
</dbReference>
<evidence type="ECO:0000256" key="3">
    <source>
        <dbReference type="ARBA" id="ARBA00022691"/>
    </source>
</evidence>
<comment type="function">
    <text evidence="5">Methylates the class 1 translation termination release factors RF1/PrfA and RF2/PrfB on the glutamine residue of the universally conserved GGQ motif.</text>
</comment>
<keyword evidence="9" id="KW-1185">Reference proteome</keyword>
<keyword evidence="2 5" id="KW-0808">Transferase</keyword>
<evidence type="ECO:0000256" key="2">
    <source>
        <dbReference type="ARBA" id="ARBA00022679"/>
    </source>
</evidence>
<dbReference type="PANTHER" id="PTHR18895">
    <property type="entry name" value="HEMK METHYLTRANSFERASE"/>
    <property type="match status" value="1"/>
</dbReference>
<dbReference type="Gene3D" id="3.40.50.150">
    <property type="entry name" value="Vaccinia Virus protein VP39"/>
    <property type="match status" value="1"/>
</dbReference>
<evidence type="ECO:0000313" key="8">
    <source>
        <dbReference type="EMBL" id="MES1929593.1"/>
    </source>
</evidence>
<name>A0ABV2B149_9GAMM</name>
<comment type="similarity">
    <text evidence="5">Belongs to the protein N5-glutamine methyltransferase family. PrmC subfamily.</text>
</comment>
<dbReference type="CDD" id="cd02440">
    <property type="entry name" value="AdoMet_MTases"/>
    <property type="match status" value="1"/>
</dbReference>
<comment type="caution">
    <text evidence="8">The sequence shown here is derived from an EMBL/GenBank/DDBJ whole genome shotgun (WGS) entry which is preliminary data.</text>
</comment>
<keyword evidence="3 5" id="KW-0949">S-adenosyl-L-methionine</keyword>
<dbReference type="InterPro" id="IPR002052">
    <property type="entry name" value="DNA_methylase_N6_adenine_CS"/>
</dbReference>
<evidence type="ECO:0000313" key="9">
    <source>
        <dbReference type="Proteomes" id="UP001460888"/>
    </source>
</evidence>
<dbReference type="InterPro" id="IPR019874">
    <property type="entry name" value="RF_methyltr_PrmC"/>
</dbReference>
<protein>
    <recommendedName>
        <fullName evidence="5">Release factor glutamine methyltransferase</fullName>
        <shortName evidence="5">RF MTase</shortName>
        <ecNumber evidence="5">2.1.1.297</ecNumber>
    </recommendedName>
    <alternativeName>
        <fullName evidence="5">N5-glutamine methyltransferase PrmC</fullName>
    </alternativeName>
    <alternativeName>
        <fullName evidence="5">Protein-(glutamine-N5) MTase PrmC</fullName>
    </alternativeName>
    <alternativeName>
        <fullName evidence="5">Protein-glutamine N-methyltransferase PrmC</fullName>
    </alternativeName>
</protein>
<keyword evidence="1 5" id="KW-0489">Methyltransferase</keyword>
<comment type="catalytic activity">
    <reaction evidence="4 5">
        <text>L-glutaminyl-[peptide chain release factor] + S-adenosyl-L-methionine = N(5)-methyl-L-glutaminyl-[peptide chain release factor] + S-adenosyl-L-homocysteine + H(+)</text>
        <dbReference type="Rhea" id="RHEA:42896"/>
        <dbReference type="Rhea" id="RHEA-COMP:10271"/>
        <dbReference type="Rhea" id="RHEA-COMP:10272"/>
        <dbReference type="ChEBI" id="CHEBI:15378"/>
        <dbReference type="ChEBI" id="CHEBI:30011"/>
        <dbReference type="ChEBI" id="CHEBI:57856"/>
        <dbReference type="ChEBI" id="CHEBI:59789"/>
        <dbReference type="ChEBI" id="CHEBI:61891"/>
        <dbReference type="EC" id="2.1.1.297"/>
    </reaction>
</comment>
<organism evidence="8 9">
    <name type="scientific">Salinisphaera dokdonensis CL-ES53</name>
    <dbReference type="NCBI Taxonomy" id="1304272"/>
    <lineage>
        <taxon>Bacteria</taxon>
        <taxon>Pseudomonadati</taxon>
        <taxon>Pseudomonadota</taxon>
        <taxon>Gammaproteobacteria</taxon>
        <taxon>Salinisphaerales</taxon>
        <taxon>Salinisphaeraceae</taxon>
        <taxon>Salinisphaera</taxon>
    </lineage>
</organism>
<dbReference type="Proteomes" id="UP001460888">
    <property type="component" value="Unassembled WGS sequence"/>
</dbReference>
<reference evidence="8 9" key="1">
    <citation type="submission" date="2013-03" db="EMBL/GenBank/DDBJ databases">
        <title>Salinisphaera dokdonensis CL-ES53 Genome Sequencing.</title>
        <authorList>
            <person name="Li C."/>
            <person name="Lai Q."/>
            <person name="Shao Z."/>
        </authorList>
    </citation>
    <scope>NUCLEOTIDE SEQUENCE [LARGE SCALE GENOMIC DNA]</scope>
    <source>
        <strain evidence="8 9">CL-ES53</strain>
    </source>
</reference>
<dbReference type="InterPro" id="IPR029063">
    <property type="entry name" value="SAM-dependent_MTases_sf"/>
</dbReference>
<dbReference type="InterPro" id="IPR050320">
    <property type="entry name" value="N5-glutamine_MTase"/>
</dbReference>
<sequence length="283" mass="30148">MPATIDSTLRDARARLAPVSDSPDIDARRLLEHVLGVSGSWLIVHARDSFDRDAHSRFEALLERRLAGEPLAYVTGRVGFWTLDLDVTADVLVPRPDTETLVEAVLEHHDAQSLRLLDLGTGSGAIALALASERPNWAITATDASKSALACAQANAERLTLDNVTFTVGPWYAPLEGELFDVIVSNPPYVAPGDLHLDAPALQHEPQAALIAEDNGLADLERIITGAPARLNAGGAIYLEHGNDQGAAVRSKLIAAGFEAVATRRDLGGNDRVTHGLLARATS</sequence>
<dbReference type="NCBIfam" id="TIGR00536">
    <property type="entry name" value="hemK_fam"/>
    <property type="match status" value="1"/>
</dbReference>
<dbReference type="Gene3D" id="1.10.8.10">
    <property type="entry name" value="DNA helicase RuvA subunit, C-terminal domain"/>
    <property type="match status" value="1"/>
</dbReference>
<dbReference type="EMBL" id="APND01000003">
    <property type="protein sequence ID" value="MES1929593.1"/>
    <property type="molecule type" value="Genomic_DNA"/>
</dbReference>
<feature type="binding site" evidence="5">
    <location>
        <begin position="186"/>
        <end position="189"/>
    </location>
    <ligand>
        <name>substrate</name>
    </ligand>
</feature>
<proteinExistence type="inferred from homology"/>
<dbReference type="HAMAP" id="MF_02126">
    <property type="entry name" value="RF_methyltr_PrmC"/>
    <property type="match status" value="1"/>
</dbReference>
<dbReference type="Pfam" id="PF05175">
    <property type="entry name" value="MTS"/>
    <property type="match status" value="1"/>
</dbReference>
<evidence type="ECO:0000259" key="7">
    <source>
        <dbReference type="Pfam" id="PF17827"/>
    </source>
</evidence>
<evidence type="ECO:0000256" key="1">
    <source>
        <dbReference type="ARBA" id="ARBA00022603"/>
    </source>
</evidence>
<feature type="binding site" evidence="5">
    <location>
        <position position="186"/>
    </location>
    <ligand>
        <name>S-adenosyl-L-methionine</name>
        <dbReference type="ChEBI" id="CHEBI:59789"/>
    </ligand>
</feature>
<feature type="domain" description="Release factor glutamine methyltransferase N-terminal" evidence="7">
    <location>
        <begin position="9"/>
        <end position="76"/>
    </location>
</feature>
<feature type="binding site" evidence="5">
    <location>
        <position position="143"/>
    </location>
    <ligand>
        <name>S-adenosyl-L-methionine</name>
        <dbReference type="ChEBI" id="CHEBI:59789"/>
    </ligand>
</feature>
<dbReference type="InterPro" id="IPR004556">
    <property type="entry name" value="HemK-like"/>
</dbReference>
<dbReference type="NCBIfam" id="TIGR03534">
    <property type="entry name" value="RF_mod_PrmC"/>
    <property type="match status" value="1"/>
</dbReference>
<dbReference type="Pfam" id="PF17827">
    <property type="entry name" value="PrmC_N"/>
    <property type="match status" value="1"/>
</dbReference>
<gene>
    <name evidence="5" type="primary">prmC</name>
    <name evidence="8" type="ORF">SADO_10064</name>
</gene>
<feature type="binding site" evidence="5">
    <location>
        <position position="171"/>
    </location>
    <ligand>
        <name>S-adenosyl-L-methionine</name>
        <dbReference type="ChEBI" id="CHEBI:59789"/>
    </ligand>
</feature>
<accession>A0ABV2B149</accession>
<dbReference type="EC" id="2.1.1.297" evidence="5"/>
<dbReference type="GO" id="GO:0032259">
    <property type="term" value="P:methylation"/>
    <property type="evidence" value="ECO:0007669"/>
    <property type="project" value="UniProtKB-KW"/>
</dbReference>
<feature type="binding site" evidence="5">
    <location>
        <begin position="120"/>
        <end position="124"/>
    </location>
    <ligand>
        <name>S-adenosyl-L-methionine</name>
        <dbReference type="ChEBI" id="CHEBI:59789"/>
    </ligand>
</feature>
<dbReference type="PROSITE" id="PS00092">
    <property type="entry name" value="N6_MTASE"/>
    <property type="match status" value="1"/>
</dbReference>
<evidence type="ECO:0000256" key="5">
    <source>
        <dbReference type="HAMAP-Rule" id="MF_02126"/>
    </source>
</evidence>
<dbReference type="PANTHER" id="PTHR18895:SF74">
    <property type="entry name" value="MTRF1L RELEASE FACTOR GLUTAMINE METHYLTRANSFERASE"/>
    <property type="match status" value="1"/>
</dbReference>
<dbReference type="InterPro" id="IPR040758">
    <property type="entry name" value="PrmC_N"/>
</dbReference>
<feature type="domain" description="Methyltransferase small" evidence="6">
    <location>
        <begin position="99"/>
        <end position="195"/>
    </location>
</feature>
<dbReference type="GO" id="GO:0008168">
    <property type="term" value="F:methyltransferase activity"/>
    <property type="evidence" value="ECO:0007669"/>
    <property type="project" value="UniProtKB-KW"/>
</dbReference>